<feature type="domain" description="YABBY protein C-terminal" evidence="5">
    <location>
        <begin position="7"/>
        <end position="53"/>
    </location>
</feature>
<organism evidence="6 7">
    <name type="scientific">Caulochytrium protostelioides</name>
    <dbReference type="NCBI Taxonomy" id="1555241"/>
    <lineage>
        <taxon>Eukaryota</taxon>
        <taxon>Fungi</taxon>
        <taxon>Fungi incertae sedis</taxon>
        <taxon>Chytridiomycota</taxon>
        <taxon>Chytridiomycota incertae sedis</taxon>
        <taxon>Chytridiomycetes</taxon>
        <taxon>Caulochytriales</taxon>
        <taxon>Caulochytriaceae</taxon>
        <taxon>Caulochytrium</taxon>
    </lineage>
</organism>
<dbReference type="PANTHER" id="PTHR31675">
    <property type="entry name" value="PROTEIN YABBY 6-RELATED"/>
    <property type="match status" value="1"/>
</dbReference>
<evidence type="ECO:0000256" key="3">
    <source>
        <dbReference type="ARBA" id="ARBA00022771"/>
    </source>
</evidence>
<dbReference type="Pfam" id="PF04690">
    <property type="entry name" value="YABBY"/>
    <property type="match status" value="1"/>
</dbReference>
<proteinExistence type="inferred from homology"/>
<dbReference type="AlphaFoldDB" id="A0A4P9X6V8"/>
<dbReference type="GO" id="GO:0009944">
    <property type="term" value="P:polarity specification of adaxial/abaxial axis"/>
    <property type="evidence" value="ECO:0007669"/>
    <property type="project" value="TreeGrafter"/>
</dbReference>
<dbReference type="InterPro" id="IPR006780">
    <property type="entry name" value="YABBY"/>
</dbReference>
<evidence type="ECO:0000256" key="2">
    <source>
        <dbReference type="ARBA" id="ARBA00022723"/>
    </source>
</evidence>
<evidence type="ECO:0000313" key="6">
    <source>
        <dbReference type="EMBL" id="RKP00933.1"/>
    </source>
</evidence>
<name>A0A4P9X6V8_9FUNG</name>
<dbReference type="InterPro" id="IPR056775">
    <property type="entry name" value="YABBY_C"/>
</dbReference>
<evidence type="ECO:0000256" key="4">
    <source>
        <dbReference type="ARBA" id="ARBA00022833"/>
    </source>
</evidence>
<evidence type="ECO:0000313" key="7">
    <source>
        <dbReference type="Proteomes" id="UP000274922"/>
    </source>
</evidence>
<keyword evidence="7" id="KW-1185">Reference proteome</keyword>
<reference evidence="7" key="1">
    <citation type="journal article" date="2018" name="Nat. Microbiol.">
        <title>Leveraging single-cell genomics to expand the fungal tree of life.</title>
        <authorList>
            <person name="Ahrendt S.R."/>
            <person name="Quandt C.A."/>
            <person name="Ciobanu D."/>
            <person name="Clum A."/>
            <person name="Salamov A."/>
            <person name="Andreopoulos B."/>
            <person name="Cheng J.F."/>
            <person name="Woyke T."/>
            <person name="Pelin A."/>
            <person name="Henrissat B."/>
            <person name="Reynolds N.K."/>
            <person name="Benny G.L."/>
            <person name="Smith M.E."/>
            <person name="James T.Y."/>
            <person name="Grigoriev I.V."/>
        </authorList>
    </citation>
    <scope>NUCLEOTIDE SEQUENCE [LARGE SCALE GENOMIC DNA]</scope>
    <source>
        <strain evidence="7">ATCC 52028</strain>
    </source>
</reference>
<dbReference type="InterPro" id="IPR036910">
    <property type="entry name" value="HMG_box_dom_sf"/>
</dbReference>
<keyword evidence="4" id="KW-0862">Zinc</keyword>
<dbReference type="GO" id="GO:0005634">
    <property type="term" value="C:nucleus"/>
    <property type="evidence" value="ECO:0007669"/>
    <property type="project" value="TreeGrafter"/>
</dbReference>
<dbReference type="Proteomes" id="UP000274922">
    <property type="component" value="Unassembled WGS sequence"/>
</dbReference>
<dbReference type="EMBL" id="ML014192">
    <property type="protein sequence ID" value="RKP00933.1"/>
    <property type="molecule type" value="Genomic_DNA"/>
</dbReference>
<dbReference type="CDD" id="cd00084">
    <property type="entry name" value="HMG-box_SF"/>
    <property type="match status" value="1"/>
</dbReference>
<gene>
    <name evidence="6" type="ORF">CXG81DRAFT_3293</name>
</gene>
<dbReference type="GO" id="GO:0008270">
    <property type="term" value="F:zinc ion binding"/>
    <property type="evidence" value="ECO:0007669"/>
    <property type="project" value="UniProtKB-KW"/>
</dbReference>
<evidence type="ECO:0000256" key="1">
    <source>
        <dbReference type="ARBA" id="ARBA00010325"/>
    </source>
</evidence>
<keyword evidence="3" id="KW-0863">Zinc-finger</keyword>
<feature type="non-terminal residue" evidence="6">
    <location>
        <position position="56"/>
    </location>
</feature>
<dbReference type="GO" id="GO:0010158">
    <property type="term" value="P:abaxial cell fate specification"/>
    <property type="evidence" value="ECO:0007669"/>
    <property type="project" value="TreeGrafter"/>
</dbReference>
<protein>
    <recommendedName>
        <fullName evidence="5">YABBY protein C-terminal domain-containing protein</fullName>
    </recommendedName>
</protein>
<evidence type="ECO:0000259" key="5">
    <source>
        <dbReference type="Pfam" id="PF04690"/>
    </source>
</evidence>
<feature type="non-terminal residue" evidence="6">
    <location>
        <position position="1"/>
    </location>
</feature>
<sequence>KKSATGKAAKAPTPYNLFMKSELPKVKSTNPNLSHREAFTAAAKNWATSPQNPKNK</sequence>
<keyword evidence="2" id="KW-0479">Metal-binding</keyword>
<dbReference type="PANTHER" id="PTHR31675:SF4">
    <property type="entry name" value="AXIAL REGULATOR YABBY1"/>
    <property type="match status" value="1"/>
</dbReference>
<accession>A0A4P9X6V8</accession>
<dbReference type="SUPFAM" id="SSF47095">
    <property type="entry name" value="HMG-box"/>
    <property type="match status" value="1"/>
</dbReference>
<dbReference type="OrthoDB" id="667577at2759"/>
<comment type="similarity">
    <text evidence="1">Belongs to the YABBY family.</text>
</comment>
<dbReference type="Gene3D" id="1.10.30.10">
    <property type="entry name" value="High mobility group box domain"/>
    <property type="match status" value="1"/>
</dbReference>